<evidence type="ECO:0000313" key="5">
    <source>
        <dbReference type="EMBL" id="KAF2897041.1"/>
    </source>
</evidence>
<dbReference type="SMART" id="SM00225">
    <property type="entry name" value="BTB"/>
    <property type="match status" value="1"/>
</dbReference>
<dbReference type="SUPFAM" id="SSF54695">
    <property type="entry name" value="POZ domain"/>
    <property type="match status" value="1"/>
</dbReference>
<feature type="region of interest" description="Disordered" evidence="3">
    <location>
        <begin position="122"/>
        <end position="245"/>
    </location>
</feature>
<reference evidence="5" key="1">
    <citation type="submission" date="2019-08" db="EMBL/GenBank/DDBJ databases">
        <title>The genome of the North American firefly Photinus pyralis.</title>
        <authorList>
            <consortium name="Photinus pyralis genome working group"/>
            <person name="Fallon T.R."/>
            <person name="Sander Lower S.E."/>
            <person name="Weng J.-K."/>
        </authorList>
    </citation>
    <scope>NUCLEOTIDE SEQUENCE</scope>
    <source>
        <strain evidence="5">TRF0915ILg1</strain>
        <tissue evidence="5">Whole body</tissue>
    </source>
</reference>
<keyword evidence="2" id="KW-0539">Nucleus</keyword>
<dbReference type="PROSITE" id="PS50097">
    <property type="entry name" value="BTB"/>
    <property type="match status" value="1"/>
</dbReference>
<feature type="region of interest" description="Disordered" evidence="3">
    <location>
        <begin position="258"/>
        <end position="292"/>
    </location>
</feature>
<dbReference type="AlphaFoldDB" id="A0A8K0D4G3"/>
<feature type="compositionally biased region" description="Polar residues" evidence="3">
    <location>
        <begin position="193"/>
        <end position="202"/>
    </location>
</feature>
<evidence type="ECO:0000259" key="4">
    <source>
        <dbReference type="PROSITE" id="PS50097"/>
    </source>
</evidence>
<dbReference type="OrthoDB" id="1925334at2759"/>
<dbReference type="InterPro" id="IPR011333">
    <property type="entry name" value="SKP1/BTB/POZ_sf"/>
</dbReference>
<feature type="domain" description="BTB" evidence="4">
    <location>
        <begin position="31"/>
        <end position="96"/>
    </location>
</feature>
<sequence length="490" mass="53370">MTMQQYCLRWNNHQPNFISVFSSLLNNESLVDVTLAAEGRHLQAHKVVLSACSSYFQSLFTINPCQHPIVILKDVKFLDLKVMVDFMYYGEVNVSQEQLPHILKTAEMLKIKGLAEIPVDQSALTKSQSSSTERAELLTPGDSNWSSDDVQRQSLSPSPCPLSPASKRKRLRKTSTGSGSGSAERTSEEHATSEVTLTSPGGSNLGGTVIKPDPGGFISENSTPLRNKQHSSDSEPHRGSSHESIEGDIPHQITLQVPQQDTSSHNLDPNPTIDIAGPSSTTQQTTTDRTLTTSQAQLLQPTPTSQPPSHQLVMGTKRGRFLMRQPRIKRESDPSQNPDGDPLSLQYLSVPPLRVERQCSDPLPTISPPPGNLLTVPGGNTLVKQHSHPLLPSEMHQQIQVSHPSPLHLQVIPNTLPSTSQSEAERAASPIVVVSDPLGTSQEVTPLRADTASSVTSAATATLRVRTDELKRSASSPQVNHINLVRMIFF</sequence>
<evidence type="ECO:0000256" key="2">
    <source>
        <dbReference type="ARBA" id="ARBA00023242"/>
    </source>
</evidence>
<dbReference type="Gene3D" id="3.30.710.10">
    <property type="entry name" value="Potassium Channel Kv1.1, Chain A"/>
    <property type="match status" value="1"/>
</dbReference>
<dbReference type="PANTHER" id="PTHR23110:SF81">
    <property type="entry name" value="BTB-PROTEIN-VII, ISOFORM F-RELATED"/>
    <property type="match status" value="1"/>
</dbReference>
<comment type="subcellular location">
    <subcellularLocation>
        <location evidence="1">Nucleus</location>
    </subcellularLocation>
</comment>
<dbReference type="GO" id="GO:0005634">
    <property type="term" value="C:nucleus"/>
    <property type="evidence" value="ECO:0007669"/>
    <property type="project" value="UniProtKB-SubCell"/>
</dbReference>
<proteinExistence type="predicted"/>
<dbReference type="PANTHER" id="PTHR23110">
    <property type="entry name" value="BTB DOMAIN TRANSCRIPTION FACTOR"/>
    <property type="match status" value="1"/>
</dbReference>
<evidence type="ECO:0000256" key="3">
    <source>
        <dbReference type="SAM" id="MobiDB-lite"/>
    </source>
</evidence>
<evidence type="ECO:0000256" key="1">
    <source>
        <dbReference type="ARBA" id="ARBA00004123"/>
    </source>
</evidence>
<dbReference type="EMBL" id="VTPC01004518">
    <property type="protein sequence ID" value="KAF2897041.1"/>
    <property type="molecule type" value="Genomic_DNA"/>
</dbReference>
<organism evidence="5 6">
    <name type="scientific">Ignelater luminosus</name>
    <name type="common">Cucubano</name>
    <name type="synonym">Pyrophorus luminosus</name>
    <dbReference type="NCBI Taxonomy" id="2038154"/>
    <lineage>
        <taxon>Eukaryota</taxon>
        <taxon>Metazoa</taxon>
        <taxon>Ecdysozoa</taxon>
        <taxon>Arthropoda</taxon>
        <taxon>Hexapoda</taxon>
        <taxon>Insecta</taxon>
        <taxon>Pterygota</taxon>
        <taxon>Neoptera</taxon>
        <taxon>Endopterygota</taxon>
        <taxon>Coleoptera</taxon>
        <taxon>Polyphaga</taxon>
        <taxon>Elateriformia</taxon>
        <taxon>Elateroidea</taxon>
        <taxon>Elateridae</taxon>
        <taxon>Agrypninae</taxon>
        <taxon>Pyrophorini</taxon>
        <taxon>Ignelater</taxon>
    </lineage>
</organism>
<accession>A0A8K0D4G3</accession>
<dbReference type="InterPro" id="IPR000210">
    <property type="entry name" value="BTB/POZ_dom"/>
</dbReference>
<dbReference type="Pfam" id="PF00651">
    <property type="entry name" value="BTB"/>
    <property type="match status" value="1"/>
</dbReference>
<gene>
    <name evidence="5" type="ORF">ILUMI_09135</name>
</gene>
<feature type="compositionally biased region" description="Polar residues" evidence="3">
    <location>
        <begin position="122"/>
        <end position="132"/>
    </location>
</feature>
<feature type="compositionally biased region" description="Low complexity" evidence="3">
    <location>
        <begin position="279"/>
        <end position="292"/>
    </location>
</feature>
<dbReference type="Proteomes" id="UP000801492">
    <property type="component" value="Unassembled WGS sequence"/>
</dbReference>
<dbReference type="GO" id="GO:0006357">
    <property type="term" value="P:regulation of transcription by RNA polymerase II"/>
    <property type="evidence" value="ECO:0007669"/>
    <property type="project" value="TreeGrafter"/>
</dbReference>
<feature type="compositionally biased region" description="Polar residues" evidence="3">
    <location>
        <begin position="258"/>
        <end position="269"/>
    </location>
</feature>
<dbReference type="CDD" id="cd18315">
    <property type="entry name" value="BTB_POZ_BAB-like"/>
    <property type="match status" value="1"/>
</dbReference>
<keyword evidence="6" id="KW-1185">Reference proteome</keyword>
<feature type="compositionally biased region" description="Polar residues" evidence="3">
    <location>
        <begin position="174"/>
        <end position="184"/>
    </location>
</feature>
<evidence type="ECO:0000313" key="6">
    <source>
        <dbReference type="Proteomes" id="UP000801492"/>
    </source>
</evidence>
<comment type="caution">
    <text evidence="5">The sequence shown here is derived from an EMBL/GenBank/DDBJ whole genome shotgun (WGS) entry which is preliminary data.</text>
</comment>
<protein>
    <recommendedName>
        <fullName evidence="4">BTB domain-containing protein</fullName>
    </recommendedName>
</protein>
<feature type="compositionally biased region" description="Basic and acidic residues" evidence="3">
    <location>
        <begin position="230"/>
        <end position="245"/>
    </location>
</feature>
<dbReference type="InterPro" id="IPR051095">
    <property type="entry name" value="Dros_DevTransReg"/>
</dbReference>
<name>A0A8K0D4G3_IGNLU</name>